<feature type="repeat" description="ANK" evidence="11">
    <location>
        <begin position="186"/>
        <end position="218"/>
    </location>
</feature>
<dbReference type="Pfam" id="PF00520">
    <property type="entry name" value="Ion_trans"/>
    <property type="match status" value="1"/>
</dbReference>
<feature type="repeat" description="ANK" evidence="11">
    <location>
        <begin position="220"/>
        <end position="252"/>
    </location>
</feature>
<dbReference type="Gene3D" id="1.25.40.20">
    <property type="entry name" value="Ankyrin repeat-containing domain"/>
    <property type="match status" value="3"/>
</dbReference>
<gene>
    <name evidence="14" type="primary">trpa-1</name>
    <name evidence="14" type="ORF">AWC38_SpisGene406</name>
</gene>
<dbReference type="InterPro" id="IPR002110">
    <property type="entry name" value="Ankyrin_rpt"/>
</dbReference>
<dbReference type="GO" id="GO:1902495">
    <property type="term" value="C:transmembrane transporter complex"/>
    <property type="evidence" value="ECO:0007669"/>
    <property type="project" value="TreeGrafter"/>
</dbReference>
<dbReference type="InterPro" id="IPR052076">
    <property type="entry name" value="TRP_cation_channel"/>
</dbReference>
<dbReference type="Pfam" id="PF00023">
    <property type="entry name" value="Ank"/>
    <property type="match status" value="2"/>
</dbReference>
<dbReference type="GO" id="GO:0005216">
    <property type="term" value="F:monoatomic ion channel activity"/>
    <property type="evidence" value="ECO:0007669"/>
    <property type="project" value="InterPro"/>
</dbReference>
<dbReference type="InterPro" id="IPR005821">
    <property type="entry name" value="Ion_trans_dom"/>
</dbReference>
<evidence type="ECO:0000256" key="3">
    <source>
        <dbReference type="ARBA" id="ARBA00022606"/>
    </source>
</evidence>
<dbReference type="PANTHER" id="PTHR47143:SF3">
    <property type="entry name" value="PWWP DOMAIN-CONTAINING PROTEIN"/>
    <property type="match status" value="1"/>
</dbReference>
<keyword evidence="6 12" id="KW-1133">Transmembrane helix</keyword>
<dbReference type="EMBL" id="LSMT01000003">
    <property type="protein sequence ID" value="PFX34625.1"/>
    <property type="molecule type" value="Genomic_DNA"/>
</dbReference>
<evidence type="ECO:0000259" key="13">
    <source>
        <dbReference type="Pfam" id="PF00520"/>
    </source>
</evidence>
<name>A0A2B4T1X4_STYPI</name>
<proteinExistence type="predicted"/>
<feature type="repeat" description="ANK" evidence="11">
    <location>
        <begin position="153"/>
        <end position="185"/>
    </location>
</feature>
<keyword evidence="2" id="KW-0813">Transport</keyword>
<keyword evidence="3" id="KW-0716">Sensory transduction</keyword>
<evidence type="ECO:0000256" key="2">
    <source>
        <dbReference type="ARBA" id="ARBA00022448"/>
    </source>
</evidence>
<feature type="repeat" description="ANK" evidence="11">
    <location>
        <begin position="253"/>
        <end position="285"/>
    </location>
</feature>
<evidence type="ECO:0000256" key="11">
    <source>
        <dbReference type="PROSITE-ProRule" id="PRU00023"/>
    </source>
</evidence>
<keyword evidence="9 12" id="KW-0472">Membrane</keyword>
<evidence type="ECO:0000256" key="6">
    <source>
        <dbReference type="ARBA" id="ARBA00022989"/>
    </source>
</evidence>
<feature type="transmembrane region" description="Helical" evidence="12">
    <location>
        <begin position="492"/>
        <end position="514"/>
    </location>
</feature>
<protein>
    <submittedName>
        <fullName evidence="14">Transient receptor potential cation channel subfamily A member 1-like</fullName>
    </submittedName>
</protein>
<evidence type="ECO:0000256" key="4">
    <source>
        <dbReference type="ARBA" id="ARBA00022692"/>
    </source>
</evidence>
<keyword evidence="4 12" id="KW-0812">Transmembrane</keyword>
<dbReference type="PROSITE" id="PS50088">
    <property type="entry name" value="ANK_REPEAT"/>
    <property type="match status" value="5"/>
</dbReference>
<keyword evidence="7 11" id="KW-0040">ANK repeat</keyword>
<dbReference type="Proteomes" id="UP000225706">
    <property type="component" value="Unassembled WGS sequence"/>
</dbReference>
<evidence type="ECO:0000256" key="9">
    <source>
        <dbReference type="ARBA" id="ARBA00023136"/>
    </source>
</evidence>
<dbReference type="SMART" id="SM00248">
    <property type="entry name" value="ANK"/>
    <property type="match status" value="6"/>
</dbReference>
<dbReference type="SUPFAM" id="SSF48403">
    <property type="entry name" value="Ankyrin repeat"/>
    <property type="match status" value="1"/>
</dbReference>
<evidence type="ECO:0000256" key="1">
    <source>
        <dbReference type="ARBA" id="ARBA00004141"/>
    </source>
</evidence>
<feature type="domain" description="Ion transport" evidence="13">
    <location>
        <begin position="569"/>
        <end position="676"/>
    </location>
</feature>
<evidence type="ECO:0000256" key="5">
    <source>
        <dbReference type="ARBA" id="ARBA00022737"/>
    </source>
</evidence>
<evidence type="ECO:0000256" key="10">
    <source>
        <dbReference type="ARBA" id="ARBA00023303"/>
    </source>
</evidence>
<evidence type="ECO:0000256" key="7">
    <source>
        <dbReference type="ARBA" id="ARBA00023043"/>
    </source>
</evidence>
<comment type="caution">
    <text evidence="14">The sequence shown here is derived from an EMBL/GenBank/DDBJ whole genome shotgun (WGS) entry which is preliminary data.</text>
</comment>
<evidence type="ECO:0000256" key="8">
    <source>
        <dbReference type="ARBA" id="ARBA00023065"/>
    </source>
</evidence>
<keyword evidence="14" id="KW-0675">Receptor</keyword>
<dbReference type="AlphaFoldDB" id="A0A2B4T1X4"/>
<dbReference type="PROSITE" id="PS50297">
    <property type="entry name" value="ANK_REP_REGION"/>
    <property type="match status" value="3"/>
</dbReference>
<reference evidence="15" key="1">
    <citation type="journal article" date="2017" name="bioRxiv">
        <title>Comparative analysis of the genomes of Stylophora pistillata and Acropora digitifera provides evidence for extensive differences between species of corals.</title>
        <authorList>
            <person name="Voolstra C.R."/>
            <person name="Li Y."/>
            <person name="Liew Y.J."/>
            <person name="Baumgarten S."/>
            <person name="Zoccola D."/>
            <person name="Flot J.-F."/>
            <person name="Tambutte S."/>
            <person name="Allemand D."/>
            <person name="Aranda M."/>
        </authorList>
    </citation>
    <scope>NUCLEOTIDE SEQUENCE [LARGE SCALE GENOMIC DNA]</scope>
</reference>
<dbReference type="PANTHER" id="PTHR47143">
    <property type="entry name" value="TRANSIENT RECEPTOR POTENTIAL CATION CHANNEL PROTEIN PAINLESS"/>
    <property type="match status" value="1"/>
</dbReference>
<accession>A0A2B4T1X4</accession>
<evidence type="ECO:0000313" key="14">
    <source>
        <dbReference type="EMBL" id="PFX34625.1"/>
    </source>
</evidence>
<dbReference type="OrthoDB" id="1661883at2759"/>
<feature type="transmembrane region" description="Helical" evidence="12">
    <location>
        <begin position="645"/>
        <end position="668"/>
    </location>
</feature>
<organism evidence="14 15">
    <name type="scientific">Stylophora pistillata</name>
    <name type="common">Smooth cauliflower coral</name>
    <dbReference type="NCBI Taxonomy" id="50429"/>
    <lineage>
        <taxon>Eukaryota</taxon>
        <taxon>Metazoa</taxon>
        <taxon>Cnidaria</taxon>
        <taxon>Anthozoa</taxon>
        <taxon>Hexacorallia</taxon>
        <taxon>Scleractinia</taxon>
        <taxon>Astrocoeniina</taxon>
        <taxon>Pocilloporidae</taxon>
        <taxon>Stylophora</taxon>
    </lineage>
</organism>
<dbReference type="InterPro" id="IPR036770">
    <property type="entry name" value="Ankyrin_rpt-contain_sf"/>
</dbReference>
<keyword evidence="15" id="KW-1185">Reference proteome</keyword>
<sequence length="790" mass="89637">MDELLDTMEFHSDEDSLRRVIRDAEKRFRLQLKYHERLGKHTTPEIKQAQPEVFDALTNYLRVIKDSAKPLGVTKDLEEYPAHACVVLDEVLSCVDERAKMDDLEKIKSRIHHSILCDSYGIGEDEKQFNKVYNGVILENEKAKYLINESDRDENTPLHVAAQNGYASVVQVLLDYKAKINARNEDQDTPLHLAAKHGKVRTVLELVKRDITIINDEDEASNTPLHLAAIEGHIECCRALLEKGAEVDARNSTLWTPLDCAAAKGHLKVAKILLDFDSPVDPIDKTKTTPLHLAAKEGHTDMVTLLLSEGADITLRDHSGRNCLDLAADRSRKETAMAIVNDENWMSVLKNKSWEQNRVTTPLRKLIVKLPSVAEAVFNRCVKESGHHVEDKKYEVTFDYEFLEDIYVDWSDGGDAGSETFSVASFSMEDVTGDEEFRKIQGSAEVAEAVTQLEKKESHPLIIMVNNKREQLLGHPLIAFLLDYKWMKFGRYIYYSKLAFYCLFLLFLTGYTVYSTEHGPVCANETVVNKGTADESSVPYIFWISLGRIVILALASAHILSELLQLFQLVYQRRQYFSWGNLLECSLYGFAIAFVADEFDVEAQSVRAFGEPGRAIVKTAMMMIGEFEFDDLFNSPDSNVPDVSWFIFIVFLIIMTLILMNLLIGLAVDDIKGVKELAVLERQAMLVDLAMDVERALPRGLRKQFVPKEEVVRPNQCEGFKGYWHSLPISARGVHVALKPFRTSLEVLSDRTDELQETVKTMQCKQEEMHKMLVGIVKKRDATVKEDDDD</sequence>
<comment type="subcellular location">
    <subcellularLocation>
        <location evidence="1">Membrane</location>
        <topology evidence="1">Multi-pass membrane protein</topology>
    </subcellularLocation>
</comment>
<keyword evidence="8" id="KW-0406">Ion transport</keyword>
<evidence type="ECO:0000313" key="15">
    <source>
        <dbReference type="Proteomes" id="UP000225706"/>
    </source>
</evidence>
<dbReference type="Pfam" id="PF12796">
    <property type="entry name" value="Ank_2"/>
    <property type="match status" value="1"/>
</dbReference>
<feature type="repeat" description="ANK" evidence="11">
    <location>
        <begin position="286"/>
        <end position="318"/>
    </location>
</feature>
<dbReference type="PRINTS" id="PR01415">
    <property type="entry name" value="ANKYRIN"/>
</dbReference>
<evidence type="ECO:0000256" key="12">
    <source>
        <dbReference type="SAM" id="Phobius"/>
    </source>
</evidence>
<keyword evidence="10" id="KW-0407">Ion channel</keyword>
<keyword evidence="5" id="KW-0677">Repeat</keyword>
<feature type="transmembrane region" description="Helical" evidence="12">
    <location>
        <begin position="540"/>
        <end position="564"/>
    </location>
</feature>